<dbReference type="Proteomes" id="UP000694843">
    <property type="component" value="Unplaced"/>
</dbReference>
<gene>
    <name evidence="3" type="primary">LOC108674996</name>
</gene>
<protein>
    <submittedName>
        <fullName evidence="3">Uncharacterized protein LOC108674996</fullName>
    </submittedName>
</protein>
<sequence>MPGYYPPVPMAQMYPPVRSYSMAKLNQGPARDYSQFEKVRVEKQHVSGDRRKHRLFEGLRRQQSYEGEAGFSRFLNQPNRNERFNSLQLLGANDDGRYLDHFMETQRGRTMTREPVEQPKGKDRAKTNKLLNSATNSLNSKNKENKISVTANGEILALIGTLTGAASVDNIYESVEQIHYRKTLETLDREEKVRSIHRTGHPLFDSLREERALAGGNDNDTYATLNSSHKRVSRSAAPGRKTSCTSSPVYSSTSSSDELDLTLQRNRRISVPITQKPKIAALQQQQAQQHRAQQHPQRPRAPQPQQTQMPRYRKQQVNALSPNSSPVRWGSAGSESDEEWIIPRPKFYNRKREVRGSSTDESDSSTKSSPIR</sequence>
<dbReference type="OrthoDB" id="6338826at2759"/>
<feature type="compositionally biased region" description="Low complexity" evidence="1">
    <location>
        <begin position="242"/>
        <end position="256"/>
    </location>
</feature>
<keyword evidence="2" id="KW-1185">Reference proteome</keyword>
<reference evidence="3" key="1">
    <citation type="submission" date="2025-08" db="UniProtKB">
        <authorList>
            <consortium name="RefSeq"/>
        </authorList>
    </citation>
    <scope>IDENTIFICATION</scope>
    <source>
        <tissue evidence="3">Whole organism</tissue>
    </source>
</reference>
<dbReference type="GeneID" id="108674996"/>
<dbReference type="AlphaFoldDB" id="A0A8B7NXP7"/>
<feature type="compositionally biased region" description="Polar residues" evidence="1">
    <location>
        <begin position="218"/>
        <end position="227"/>
    </location>
</feature>
<proteinExistence type="predicted"/>
<evidence type="ECO:0000313" key="3">
    <source>
        <dbReference type="RefSeq" id="XP_018018475.1"/>
    </source>
</evidence>
<dbReference type="RefSeq" id="XP_018018475.1">
    <property type="nucleotide sequence ID" value="XM_018162986.2"/>
</dbReference>
<feature type="compositionally biased region" description="Polar residues" evidence="1">
    <location>
        <begin position="315"/>
        <end position="326"/>
    </location>
</feature>
<evidence type="ECO:0000313" key="2">
    <source>
        <dbReference type="Proteomes" id="UP000694843"/>
    </source>
</evidence>
<feature type="region of interest" description="Disordered" evidence="1">
    <location>
        <begin position="216"/>
        <end position="263"/>
    </location>
</feature>
<name>A0A8B7NXP7_HYAAZ</name>
<evidence type="ECO:0000256" key="1">
    <source>
        <dbReference type="SAM" id="MobiDB-lite"/>
    </source>
</evidence>
<feature type="region of interest" description="Disordered" evidence="1">
    <location>
        <begin position="278"/>
        <end position="372"/>
    </location>
</feature>
<accession>A0A8B7NXP7</accession>
<organism evidence="2 3">
    <name type="scientific">Hyalella azteca</name>
    <name type="common">Amphipod</name>
    <dbReference type="NCBI Taxonomy" id="294128"/>
    <lineage>
        <taxon>Eukaryota</taxon>
        <taxon>Metazoa</taxon>
        <taxon>Ecdysozoa</taxon>
        <taxon>Arthropoda</taxon>
        <taxon>Crustacea</taxon>
        <taxon>Multicrustacea</taxon>
        <taxon>Malacostraca</taxon>
        <taxon>Eumalacostraca</taxon>
        <taxon>Peracarida</taxon>
        <taxon>Amphipoda</taxon>
        <taxon>Senticaudata</taxon>
        <taxon>Talitrida</taxon>
        <taxon>Talitroidea</taxon>
        <taxon>Hyalellidae</taxon>
        <taxon>Hyalella</taxon>
    </lineage>
</organism>
<feature type="compositionally biased region" description="Low complexity" evidence="1">
    <location>
        <begin position="283"/>
        <end position="296"/>
    </location>
</feature>
<dbReference type="KEGG" id="hazt:108674996"/>